<reference evidence="1 2" key="1">
    <citation type="submission" date="2018-06" db="EMBL/GenBank/DDBJ databases">
        <title>Genomic Encyclopedia of Archaeal and Bacterial Type Strains, Phase II (KMG-II): from individual species to whole genera.</title>
        <authorList>
            <person name="Goeker M."/>
        </authorList>
    </citation>
    <scope>NUCLEOTIDE SEQUENCE [LARGE SCALE GENOMIC DNA]</scope>
    <source>
        <strain evidence="1 2">DSM 21851</strain>
    </source>
</reference>
<evidence type="ECO:0000313" key="2">
    <source>
        <dbReference type="Proteomes" id="UP000248790"/>
    </source>
</evidence>
<dbReference type="AlphaFoldDB" id="A0A327WIS0"/>
<dbReference type="EMBL" id="QLMC01000020">
    <property type="protein sequence ID" value="RAJ89874.1"/>
    <property type="molecule type" value="Genomic_DNA"/>
</dbReference>
<sequence>MGIGGRLVALTLTADSFNSAQADPNKPKKVAAFQSGIHTTAEGKRRNVVRLRMGVSNLPDGVYQVAISNGVETTTKAVTLSTKQPVAPPRLVAVQ</sequence>
<dbReference type="OrthoDB" id="961604at2"/>
<name>A0A327WIS0_LARAB</name>
<protein>
    <submittedName>
        <fullName evidence="1">Uncharacterized protein</fullName>
    </submittedName>
</protein>
<proteinExistence type="predicted"/>
<dbReference type="RefSeq" id="WP_111631624.1">
    <property type="nucleotide sequence ID" value="NZ_QLMC01000020.1"/>
</dbReference>
<evidence type="ECO:0000313" key="1">
    <source>
        <dbReference type="EMBL" id="RAJ89874.1"/>
    </source>
</evidence>
<organism evidence="1 2">
    <name type="scientific">Larkinella arboricola</name>
    <dbReference type="NCBI Taxonomy" id="643671"/>
    <lineage>
        <taxon>Bacteria</taxon>
        <taxon>Pseudomonadati</taxon>
        <taxon>Bacteroidota</taxon>
        <taxon>Cytophagia</taxon>
        <taxon>Cytophagales</taxon>
        <taxon>Spirosomataceae</taxon>
        <taxon>Larkinella</taxon>
    </lineage>
</organism>
<accession>A0A327WIS0</accession>
<gene>
    <name evidence="1" type="ORF">LX87_05643</name>
</gene>
<comment type="caution">
    <text evidence="1">The sequence shown here is derived from an EMBL/GenBank/DDBJ whole genome shotgun (WGS) entry which is preliminary data.</text>
</comment>
<dbReference type="Proteomes" id="UP000248790">
    <property type="component" value="Unassembled WGS sequence"/>
</dbReference>
<keyword evidence="2" id="KW-1185">Reference proteome</keyword>